<dbReference type="PROSITE" id="PS50217">
    <property type="entry name" value="BZIP"/>
    <property type="match status" value="1"/>
</dbReference>
<feature type="compositionally biased region" description="Polar residues" evidence="1">
    <location>
        <begin position="1"/>
        <end position="17"/>
    </location>
</feature>
<dbReference type="OrthoDB" id="3553752at2759"/>
<dbReference type="InParanoid" id="A0A2J6SXR2"/>
<dbReference type="InterPro" id="IPR046347">
    <property type="entry name" value="bZIP_sf"/>
</dbReference>
<organism evidence="3 4">
    <name type="scientific">Hyaloscypha bicolor E</name>
    <dbReference type="NCBI Taxonomy" id="1095630"/>
    <lineage>
        <taxon>Eukaryota</taxon>
        <taxon>Fungi</taxon>
        <taxon>Dikarya</taxon>
        <taxon>Ascomycota</taxon>
        <taxon>Pezizomycotina</taxon>
        <taxon>Leotiomycetes</taxon>
        <taxon>Helotiales</taxon>
        <taxon>Hyaloscyphaceae</taxon>
        <taxon>Hyaloscypha</taxon>
        <taxon>Hyaloscypha bicolor</taxon>
    </lineage>
</organism>
<feature type="domain" description="BZIP" evidence="2">
    <location>
        <begin position="167"/>
        <end position="219"/>
    </location>
</feature>
<name>A0A2J6SXR2_9HELO</name>
<feature type="compositionally biased region" description="Polar residues" evidence="1">
    <location>
        <begin position="118"/>
        <end position="148"/>
    </location>
</feature>
<evidence type="ECO:0000256" key="1">
    <source>
        <dbReference type="SAM" id="MobiDB-lite"/>
    </source>
</evidence>
<protein>
    <recommendedName>
        <fullName evidence="2">BZIP domain-containing protein</fullName>
    </recommendedName>
</protein>
<dbReference type="GO" id="GO:0003700">
    <property type="term" value="F:DNA-binding transcription factor activity"/>
    <property type="evidence" value="ECO:0007669"/>
    <property type="project" value="InterPro"/>
</dbReference>
<evidence type="ECO:0000313" key="3">
    <source>
        <dbReference type="EMBL" id="PMD55562.1"/>
    </source>
</evidence>
<feature type="compositionally biased region" description="Basic and acidic residues" evidence="1">
    <location>
        <begin position="183"/>
        <end position="197"/>
    </location>
</feature>
<feature type="region of interest" description="Disordered" evidence="1">
    <location>
        <begin position="216"/>
        <end position="237"/>
    </location>
</feature>
<dbReference type="RefSeq" id="XP_024732466.1">
    <property type="nucleotide sequence ID" value="XM_024888801.1"/>
</dbReference>
<dbReference type="SUPFAM" id="SSF57959">
    <property type="entry name" value="Leucine zipper domain"/>
    <property type="match status" value="1"/>
</dbReference>
<feature type="compositionally biased region" description="Polar residues" evidence="1">
    <location>
        <begin position="26"/>
        <end position="45"/>
    </location>
</feature>
<gene>
    <name evidence="3" type="ORF">K444DRAFT_90680</name>
</gene>
<dbReference type="EMBL" id="KZ613855">
    <property type="protein sequence ID" value="PMD55562.1"/>
    <property type="molecule type" value="Genomic_DNA"/>
</dbReference>
<dbReference type="CDD" id="cd14688">
    <property type="entry name" value="bZIP_YAP"/>
    <property type="match status" value="1"/>
</dbReference>
<sequence length="237" mass="26570">MAYYTSGQWPAVQTSTWPGPAPYHDWQNSAMNGGSPESSSVSLPTQAKEARAKTPQSNSPSQGYYEPMDAANITSYTASSYSQQGAASSSAYYSHDSEGPSISYLPTTADDIPYYCSGDTTSYDPSALTSPTQYSSEPVYQDDQSQYDMTPEPESSGPGRRKSTSNSSSKQKRQLQNRLAQRAFRERQARQQEELHRKVRHLKEQYEDLEGKYQQLRGEHERCGQKEHRRDCNCGRA</sequence>
<feature type="compositionally biased region" description="Low complexity" evidence="1">
    <location>
        <begin position="74"/>
        <end position="94"/>
    </location>
</feature>
<dbReference type="SMART" id="SM00338">
    <property type="entry name" value="BRLZ"/>
    <property type="match status" value="1"/>
</dbReference>
<dbReference type="Pfam" id="PF00170">
    <property type="entry name" value="bZIP_1"/>
    <property type="match status" value="1"/>
</dbReference>
<proteinExistence type="predicted"/>
<dbReference type="Gene3D" id="1.20.5.170">
    <property type="match status" value="1"/>
</dbReference>
<dbReference type="GeneID" id="36596877"/>
<dbReference type="PROSITE" id="PS00036">
    <property type="entry name" value="BZIP_BASIC"/>
    <property type="match status" value="1"/>
</dbReference>
<dbReference type="Proteomes" id="UP000235371">
    <property type="component" value="Unassembled WGS sequence"/>
</dbReference>
<keyword evidence="4" id="KW-1185">Reference proteome</keyword>
<dbReference type="InterPro" id="IPR004827">
    <property type="entry name" value="bZIP"/>
</dbReference>
<dbReference type="AlphaFoldDB" id="A0A2J6SXR2"/>
<evidence type="ECO:0000313" key="4">
    <source>
        <dbReference type="Proteomes" id="UP000235371"/>
    </source>
</evidence>
<feature type="region of interest" description="Disordered" evidence="1">
    <location>
        <begin position="1"/>
        <end position="197"/>
    </location>
</feature>
<evidence type="ECO:0000259" key="2">
    <source>
        <dbReference type="PROSITE" id="PS50217"/>
    </source>
</evidence>
<accession>A0A2J6SXR2</accession>
<reference evidence="3 4" key="1">
    <citation type="submission" date="2016-04" db="EMBL/GenBank/DDBJ databases">
        <title>A degradative enzymes factory behind the ericoid mycorrhizal symbiosis.</title>
        <authorList>
            <consortium name="DOE Joint Genome Institute"/>
            <person name="Martino E."/>
            <person name="Morin E."/>
            <person name="Grelet G."/>
            <person name="Kuo A."/>
            <person name="Kohler A."/>
            <person name="Daghino S."/>
            <person name="Barry K."/>
            <person name="Choi C."/>
            <person name="Cichocki N."/>
            <person name="Clum A."/>
            <person name="Copeland A."/>
            <person name="Hainaut M."/>
            <person name="Haridas S."/>
            <person name="Labutti K."/>
            <person name="Lindquist E."/>
            <person name="Lipzen A."/>
            <person name="Khouja H.-R."/>
            <person name="Murat C."/>
            <person name="Ohm R."/>
            <person name="Olson A."/>
            <person name="Spatafora J."/>
            <person name="Veneault-Fourrey C."/>
            <person name="Henrissat B."/>
            <person name="Grigoriev I."/>
            <person name="Martin F."/>
            <person name="Perotto S."/>
        </authorList>
    </citation>
    <scope>NUCLEOTIDE SEQUENCE [LARGE SCALE GENOMIC DNA]</scope>
    <source>
        <strain evidence="3 4">E</strain>
    </source>
</reference>